<organism evidence="7 8">
    <name type="scientific">Candidatus Schekmanbacteria bacterium GWA2_38_11</name>
    <dbReference type="NCBI Taxonomy" id="1817876"/>
    <lineage>
        <taxon>Bacteria</taxon>
        <taxon>Candidatus Schekmaniibacteriota</taxon>
    </lineage>
</organism>
<feature type="transmembrane region" description="Helical" evidence="5">
    <location>
        <begin position="43"/>
        <end position="62"/>
    </location>
</feature>
<feature type="transmembrane region" description="Helical" evidence="5">
    <location>
        <begin position="68"/>
        <end position="89"/>
    </location>
</feature>
<keyword evidence="2 5" id="KW-0812">Transmembrane</keyword>
<comment type="caution">
    <text evidence="7">The sequence shown here is derived from an EMBL/GenBank/DDBJ whole genome shotgun (WGS) entry which is preliminary data.</text>
</comment>
<sequence>MLAKKNGISSYLIPILWAMLHVVKTMSSTSGGILSDRIGRRRVIISGWLIYGLIYLGFAYAFSALQVWVLFAIYGLYFGMTEGIEKALVADLVFQKLRGTAFGIYNFAIGIATLPASLIFGIIWQRIGAQYAFMTGAGLAIIASVMLLFTRSTK</sequence>
<proteinExistence type="predicted"/>
<feature type="transmembrane region" description="Helical" evidence="5">
    <location>
        <begin position="101"/>
        <end position="124"/>
    </location>
</feature>
<name>A0A1F7RF64_9BACT</name>
<dbReference type="PANTHER" id="PTHR23518:SF2">
    <property type="entry name" value="MAJOR FACILITATOR SUPERFAMILY TRANSPORTER"/>
    <property type="match status" value="1"/>
</dbReference>
<evidence type="ECO:0000313" key="8">
    <source>
        <dbReference type="Proteomes" id="UP000178526"/>
    </source>
</evidence>
<dbReference type="InterPro" id="IPR005829">
    <property type="entry name" value="Sugar_transporter_CS"/>
</dbReference>
<dbReference type="Gene3D" id="1.20.1250.20">
    <property type="entry name" value="MFS general substrate transporter like domains"/>
    <property type="match status" value="1"/>
</dbReference>
<accession>A0A1F7RF64</accession>
<evidence type="ECO:0000256" key="5">
    <source>
        <dbReference type="SAM" id="Phobius"/>
    </source>
</evidence>
<evidence type="ECO:0000256" key="1">
    <source>
        <dbReference type="ARBA" id="ARBA00004141"/>
    </source>
</evidence>
<feature type="domain" description="Major facilitator superfamily (MFS) profile" evidence="6">
    <location>
        <begin position="1"/>
        <end position="154"/>
    </location>
</feature>
<keyword evidence="4 5" id="KW-0472">Membrane</keyword>
<dbReference type="Pfam" id="PF07690">
    <property type="entry name" value="MFS_1"/>
    <property type="match status" value="1"/>
</dbReference>
<evidence type="ECO:0000256" key="2">
    <source>
        <dbReference type="ARBA" id="ARBA00022692"/>
    </source>
</evidence>
<dbReference type="Proteomes" id="UP000178526">
    <property type="component" value="Unassembled WGS sequence"/>
</dbReference>
<evidence type="ECO:0000259" key="6">
    <source>
        <dbReference type="PROSITE" id="PS50850"/>
    </source>
</evidence>
<dbReference type="PROSITE" id="PS00216">
    <property type="entry name" value="SUGAR_TRANSPORT_1"/>
    <property type="match status" value="1"/>
</dbReference>
<feature type="transmembrane region" description="Helical" evidence="5">
    <location>
        <begin position="130"/>
        <end position="149"/>
    </location>
</feature>
<comment type="subcellular location">
    <subcellularLocation>
        <location evidence="1">Membrane</location>
        <topology evidence="1">Multi-pass membrane protein</topology>
    </subcellularLocation>
</comment>
<dbReference type="InterPro" id="IPR036259">
    <property type="entry name" value="MFS_trans_sf"/>
</dbReference>
<dbReference type="GO" id="GO:0022857">
    <property type="term" value="F:transmembrane transporter activity"/>
    <property type="evidence" value="ECO:0007669"/>
    <property type="project" value="InterPro"/>
</dbReference>
<dbReference type="EMBL" id="MGDB01000112">
    <property type="protein sequence ID" value="OGL39838.1"/>
    <property type="molecule type" value="Genomic_DNA"/>
</dbReference>
<evidence type="ECO:0000256" key="3">
    <source>
        <dbReference type="ARBA" id="ARBA00022989"/>
    </source>
</evidence>
<evidence type="ECO:0000256" key="4">
    <source>
        <dbReference type="ARBA" id="ARBA00023136"/>
    </source>
</evidence>
<dbReference type="InterPro" id="IPR011701">
    <property type="entry name" value="MFS"/>
</dbReference>
<keyword evidence="3 5" id="KW-1133">Transmembrane helix</keyword>
<dbReference type="InterPro" id="IPR020846">
    <property type="entry name" value="MFS_dom"/>
</dbReference>
<reference evidence="7 8" key="1">
    <citation type="journal article" date="2016" name="Nat. Commun.">
        <title>Thousands of microbial genomes shed light on interconnected biogeochemical processes in an aquifer system.</title>
        <authorList>
            <person name="Anantharaman K."/>
            <person name="Brown C.T."/>
            <person name="Hug L.A."/>
            <person name="Sharon I."/>
            <person name="Castelle C.J."/>
            <person name="Probst A.J."/>
            <person name="Thomas B.C."/>
            <person name="Singh A."/>
            <person name="Wilkins M.J."/>
            <person name="Karaoz U."/>
            <person name="Brodie E.L."/>
            <person name="Williams K.H."/>
            <person name="Hubbard S.S."/>
            <person name="Banfield J.F."/>
        </authorList>
    </citation>
    <scope>NUCLEOTIDE SEQUENCE [LARGE SCALE GENOMIC DNA]</scope>
</reference>
<dbReference type="AlphaFoldDB" id="A0A1F7RF64"/>
<gene>
    <name evidence="7" type="ORF">A2042_09330</name>
</gene>
<dbReference type="PANTHER" id="PTHR23518">
    <property type="entry name" value="C-METHYLTRANSFERASE"/>
    <property type="match status" value="1"/>
</dbReference>
<protein>
    <recommendedName>
        <fullName evidence="6">Major facilitator superfamily (MFS) profile domain-containing protein</fullName>
    </recommendedName>
</protein>
<evidence type="ECO:0000313" key="7">
    <source>
        <dbReference type="EMBL" id="OGL39838.1"/>
    </source>
</evidence>
<dbReference type="SUPFAM" id="SSF103473">
    <property type="entry name" value="MFS general substrate transporter"/>
    <property type="match status" value="1"/>
</dbReference>
<dbReference type="GO" id="GO:0016020">
    <property type="term" value="C:membrane"/>
    <property type="evidence" value="ECO:0007669"/>
    <property type="project" value="UniProtKB-SubCell"/>
</dbReference>
<dbReference type="PROSITE" id="PS50850">
    <property type="entry name" value="MFS"/>
    <property type="match status" value="1"/>
</dbReference>